<keyword evidence="3" id="KW-1185">Reference proteome</keyword>
<feature type="region of interest" description="Disordered" evidence="1">
    <location>
        <begin position="34"/>
        <end position="54"/>
    </location>
</feature>
<gene>
    <name evidence="2" type="ORF">PXEA_LOCUS18129</name>
</gene>
<accession>A0A3S5BYM2</accession>
<evidence type="ECO:0000256" key="1">
    <source>
        <dbReference type="SAM" id="MobiDB-lite"/>
    </source>
</evidence>
<dbReference type="AlphaFoldDB" id="A0A3S5BYM2"/>
<evidence type="ECO:0000313" key="2">
    <source>
        <dbReference type="EMBL" id="VEL24689.1"/>
    </source>
</evidence>
<name>A0A3S5BYM2_9PLAT</name>
<sequence>MGPPKNFGFRHLRHSTWFTWPGYQSPPSLLPSNLIPLHSTPHHHTTPPYPTHRQDDEAGLVLTFEARFSHLNATIPSGQFDLSISFVLSYHLPVRWPS</sequence>
<organism evidence="2 3">
    <name type="scientific">Protopolystoma xenopodis</name>
    <dbReference type="NCBI Taxonomy" id="117903"/>
    <lineage>
        <taxon>Eukaryota</taxon>
        <taxon>Metazoa</taxon>
        <taxon>Spiralia</taxon>
        <taxon>Lophotrochozoa</taxon>
        <taxon>Platyhelminthes</taxon>
        <taxon>Monogenea</taxon>
        <taxon>Polyopisthocotylea</taxon>
        <taxon>Polystomatidea</taxon>
        <taxon>Polystomatidae</taxon>
        <taxon>Protopolystoma</taxon>
    </lineage>
</organism>
<dbReference type="Proteomes" id="UP000784294">
    <property type="component" value="Unassembled WGS sequence"/>
</dbReference>
<protein>
    <submittedName>
        <fullName evidence="2">Uncharacterized protein</fullName>
    </submittedName>
</protein>
<proteinExistence type="predicted"/>
<reference evidence="2" key="1">
    <citation type="submission" date="2018-11" db="EMBL/GenBank/DDBJ databases">
        <authorList>
            <consortium name="Pathogen Informatics"/>
        </authorList>
    </citation>
    <scope>NUCLEOTIDE SEQUENCE</scope>
</reference>
<evidence type="ECO:0000313" key="3">
    <source>
        <dbReference type="Proteomes" id="UP000784294"/>
    </source>
</evidence>
<comment type="caution">
    <text evidence="2">The sequence shown here is derived from an EMBL/GenBank/DDBJ whole genome shotgun (WGS) entry which is preliminary data.</text>
</comment>
<dbReference type="EMBL" id="CAAALY010069057">
    <property type="protein sequence ID" value="VEL24689.1"/>
    <property type="molecule type" value="Genomic_DNA"/>
</dbReference>